<feature type="transmembrane region" description="Helical" evidence="1">
    <location>
        <begin position="20"/>
        <end position="40"/>
    </location>
</feature>
<name>A0A397TNV3_9GLOM</name>
<keyword evidence="1" id="KW-1133">Transmembrane helix</keyword>
<comment type="caution">
    <text evidence="2">The sequence shown here is derived from an EMBL/GenBank/DDBJ whole genome shotgun (WGS) entry which is preliminary data.</text>
</comment>
<evidence type="ECO:0000256" key="1">
    <source>
        <dbReference type="SAM" id="Phobius"/>
    </source>
</evidence>
<sequence length="59" mass="7158">MQANFPRRVLPYTYFFQNLYAASCSCILFLSRNTYIYIYFWRVEIICEKSSSSYYISLL</sequence>
<keyword evidence="3" id="KW-1185">Reference proteome</keyword>
<evidence type="ECO:0000313" key="2">
    <source>
        <dbReference type="EMBL" id="RIA99129.1"/>
    </source>
</evidence>
<accession>A0A397TNV3</accession>
<protein>
    <submittedName>
        <fullName evidence="2">Uncharacterized protein</fullName>
    </submittedName>
</protein>
<evidence type="ECO:0000313" key="3">
    <source>
        <dbReference type="Proteomes" id="UP000265703"/>
    </source>
</evidence>
<dbReference type="PROSITE" id="PS51257">
    <property type="entry name" value="PROKAR_LIPOPROTEIN"/>
    <property type="match status" value="1"/>
</dbReference>
<proteinExistence type="predicted"/>
<dbReference type="Proteomes" id="UP000265703">
    <property type="component" value="Unassembled WGS sequence"/>
</dbReference>
<dbReference type="EMBL" id="QKYT01000007">
    <property type="protein sequence ID" value="RIA99129.1"/>
    <property type="molecule type" value="Genomic_DNA"/>
</dbReference>
<keyword evidence="1" id="KW-0472">Membrane</keyword>
<organism evidence="2 3">
    <name type="scientific">Glomus cerebriforme</name>
    <dbReference type="NCBI Taxonomy" id="658196"/>
    <lineage>
        <taxon>Eukaryota</taxon>
        <taxon>Fungi</taxon>
        <taxon>Fungi incertae sedis</taxon>
        <taxon>Mucoromycota</taxon>
        <taxon>Glomeromycotina</taxon>
        <taxon>Glomeromycetes</taxon>
        <taxon>Glomerales</taxon>
        <taxon>Glomeraceae</taxon>
        <taxon>Glomus</taxon>
    </lineage>
</organism>
<reference evidence="2 3" key="1">
    <citation type="submission" date="2018-06" db="EMBL/GenBank/DDBJ databases">
        <title>Comparative genomics reveals the genomic features of Rhizophagus irregularis, R. cerebriforme, R. diaphanum and Gigaspora rosea, and their symbiotic lifestyle signature.</title>
        <authorList>
            <person name="Morin E."/>
            <person name="San Clemente H."/>
            <person name="Chen E.C.H."/>
            <person name="De La Providencia I."/>
            <person name="Hainaut M."/>
            <person name="Kuo A."/>
            <person name="Kohler A."/>
            <person name="Murat C."/>
            <person name="Tang N."/>
            <person name="Roy S."/>
            <person name="Loubradou J."/>
            <person name="Henrissat B."/>
            <person name="Grigoriev I.V."/>
            <person name="Corradi N."/>
            <person name="Roux C."/>
            <person name="Martin F.M."/>
        </authorList>
    </citation>
    <scope>NUCLEOTIDE SEQUENCE [LARGE SCALE GENOMIC DNA]</scope>
    <source>
        <strain evidence="2 3">DAOM 227022</strain>
    </source>
</reference>
<dbReference type="AlphaFoldDB" id="A0A397TNV3"/>
<keyword evidence="1" id="KW-0812">Transmembrane</keyword>
<gene>
    <name evidence="2" type="ORF">C1645_748040</name>
</gene>